<evidence type="ECO:0000259" key="1">
    <source>
        <dbReference type="Pfam" id="PF11575"/>
    </source>
</evidence>
<feature type="domain" description="Ferric siderophore reductase C-terminal" evidence="1">
    <location>
        <begin position="244"/>
        <end position="264"/>
    </location>
</feature>
<name>A0ABQ4C8E6_9ACTN</name>
<comment type="caution">
    <text evidence="2">The sequence shown here is derived from an EMBL/GenBank/DDBJ whole genome shotgun (WGS) entry which is preliminary data.</text>
</comment>
<accession>A0ABQ4C8E6</accession>
<evidence type="ECO:0000313" key="2">
    <source>
        <dbReference type="EMBL" id="GIF59061.1"/>
    </source>
</evidence>
<keyword evidence="3" id="KW-1185">Reference proteome</keyword>
<evidence type="ECO:0000313" key="3">
    <source>
        <dbReference type="Proteomes" id="UP000624325"/>
    </source>
</evidence>
<reference evidence="2 3" key="1">
    <citation type="submission" date="2021-01" db="EMBL/GenBank/DDBJ databases">
        <title>Whole genome shotgun sequence of Asanoa iriomotensis NBRC 100142.</title>
        <authorList>
            <person name="Komaki H."/>
            <person name="Tamura T."/>
        </authorList>
    </citation>
    <scope>NUCLEOTIDE SEQUENCE [LARGE SCALE GENOMIC DNA]</scope>
    <source>
        <strain evidence="2 3">NBRC 100142</strain>
    </source>
</reference>
<dbReference type="Pfam" id="PF11575">
    <property type="entry name" value="FhuF_C"/>
    <property type="match status" value="1"/>
</dbReference>
<gene>
    <name evidence="2" type="ORF">Air01nite_51560</name>
</gene>
<organism evidence="2 3">
    <name type="scientific">Asanoa iriomotensis</name>
    <dbReference type="NCBI Taxonomy" id="234613"/>
    <lineage>
        <taxon>Bacteria</taxon>
        <taxon>Bacillati</taxon>
        <taxon>Actinomycetota</taxon>
        <taxon>Actinomycetes</taxon>
        <taxon>Micromonosporales</taxon>
        <taxon>Micromonosporaceae</taxon>
        <taxon>Asanoa</taxon>
    </lineage>
</organism>
<dbReference type="InterPro" id="IPR024726">
    <property type="entry name" value="FhuF_C"/>
</dbReference>
<dbReference type="Proteomes" id="UP000624325">
    <property type="component" value="Unassembled WGS sequence"/>
</dbReference>
<dbReference type="EMBL" id="BONC01000041">
    <property type="protein sequence ID" value="GIF59061.1"/>
    <property type="molecule type" value="Genomic_DNA"/>
</dbReference>
<proteinExistence type="predicted"/>
<sequence length="267" mass="28533">MVRVTATIDFRAMAGAPLDPISATLRSMFGTDDLPGLTRGLLVHDPAGWLPASSLADGTHLPALLEAAGRRWRGSPHAAAALAWKSYSYWLALPAVLGWASARRVPLLRASDVLVHFEDHRPLLTLGYRRSIDVAVLPTDPLAISGLPEVVVVPDEAALLSAFRTSMLDEHVNPMLEAIHAEVRVGARTLMGSVASGVAYGLLRAADWLPGSTRENITTLLTALELDDLIDLVDGPGGQLNVQRKTCCLAFTLPQPKLCSGCVLRPS</sequence>
<protein>
    <recommendedName>
        <fullName evidence="1">Ferric siderophore reductase C-terminal domain-containing protein</fullName>
    </recommendedName>
</protein>